<reference evidence="6" key="1">
    <citation type="submission" date="2021-01" db="EMBL/GenBank/DDBJ databases">
        <title>Modified the classification status of verrucomicrobia.</title>
        <authorList>
            <person name="Feng X."/>
        </authorList>
    </citation>
    <scope>NUCLEOTIDE SEQUENCE</scope>
    <source>
        <strain evidence="6">5K15</strain>
    </source>
</reference>
<dbReference type="Pfam" id="PF00884">
    <property type="entry name" value="Sulfatase"/>
    <property type="match status" value="1"/>
</dbReference>
<proteinExistence type="inferred from homology"/>
<evidence type="ECO:0000256" key="3">
    <source>
        <dbReference type="ARBA" id="ARBA00022801"/>
    </source>
</evidence>
<dbReference type="Gene3D" id="3.40.720.10">
    <property type="entry name" value="Alkaline Phosphatase, subunit A"/>
    <property type="match status" value="1"/>
</dbReference>
<dbReference type="AlphaFoldDB" id="A0AAE2SAG5"/>
<keyword evidence="3 6" id="KW-0378">Hydrolase</keyword>
<sequence>MLPLIRISLLLVGCLVPLSLTASDKPNLLIILADDMGYGDLSCYGSKQVPTPNLDALAAEGVRCTDGYVSASVCAPSRAGLLTGRYQNRIGFEHNLGSVKELHDEYEGISLKQPLLSDRLKQIGYHTGIIGKWHLGKAVPEMHPNQRGFDYFFGMLDGHHHYWPTPTNNKLTLNGNKVTKIRTPYLTDWFTLEAKDYIERHSQDDQPWFLYLSYNTPHSPMQAKDEDLAKFDHIQDKTRRIYCAMQHNMDRNIGTIIAKLKELGQLENTLIVFLSDNGGSVEVSHAINAPLRGGKGSNLEGGVRVPTIYHWPTHLPKGKTYTEPVISLDILPTFMAAAGAEVPRTQPLGSSAKGDKGRHVTDGVDLLPYLRGERKGRPHRALFWRITLRAKSVRSGNWKLLIPAHSEPELYQLAEDPSELNNLYREQPEMAKKLRDRLREWETSLEMNPLWMSDNHWFKYNHKLYTRKFMLKQPEKDDPRDFWSFGALKENIK</sequence>
<comment type="caution">
    <text evidence="6">The sequence shown here is derived from an EMBL/GenBank/DDBJ whole genome shotgun (WGS) entry which is preliminary data.</text>
</comment>
<dbReference type="PROSITE" id="PS00149">
    <property type="entry name" value="SULFATASE_2"/>
    <property type="match status" value="1"/>
</dbReference>
<dbReference type="Gene3D" id="3.30.1120.10">
    <property type="match status" value="1"/>
</dbReference>
<evidence type="ECO:0000259" key="5">
    <source>
        <dbReference type="Pfam" id="PF00884"/>
    </source>
</evidence>
<dbReference type="InterPro" id="IPR024607">
    <property type="entry name" value="Sulfatase_CS"/>
</dbReference>
<dbReference type="EMBL" id="JAENIG010000001">
    <property type="protein sequence ID" value="MBK1853337.1"/>
    <property type="molecule type" value="Genomic_DNA"/>
</dbReference>
<evidence type="ECO:0000256" key="2">
    <source>
        <dbReference type="ARBA" id="ARBA00022723"/>
    </source>
</evidence>
<keyword evidence="2" id="KW-0479">Metal-binding</keyword>
<evidence type="ECO:0000256" key="4">
    <source>
        <dbReference type="ARBA" id="ARBA00022837"/>
    </source>
</evidence>
<dbReference type="GO" id="GO:0004065">
    <property type="term" value="F:arylsulfatase activity"/>
    <property type="evidence" value="ECO:0007669"/>
    <property type="project" value="TreeGrafter"/>
</dbReference>
<dbReference type="SUPFAM" id="SSF53649">
    <property type="entry name" value="Alkaline phosphatase-like"/>
    <property type="match status" value="1"/>
</dbReference>
<keyword evidence="7" id="KW-1185">Reference proteome</keyword>
<comment type="similarity">
    <text evidence="1">Belongs to the sulfatase family.</text>
</comment>
<dbReference type="InterPro" id="IPR017850">
    <property type="entry name" value="Alkaline_phosphatase_core_sf"/>
</dbReference>
<dbReference type="PANTHER" id="PTHR42693:SF53">
    <property type="entry name" value="ENDO-4-O-SULFATASE"/>
    <property type="match status" value="1"/>
</dbReference>
<organism evidence="6 7">
    <name type="scientific">Oceaniferula flava</name>
    <dbReference type="NCBI Taxonomy" id="2800421"/>
    <lineage>
        <taxon>Bacteria</taxon>
        <taxon>Pseudomonadati</taxon>
        <taxon>Verrucomicrobiota</taxon>
        <taxon>Verrucomicrobiia</taxon>
        <taxon>Verrucomicrobiales</taxon>
        <taxon>Verrucomicrobiaceae</taxon>
        <taxon>Oceaniferula</taxon>
    </lineage>
</organism>
<dbReference type="InterPro" id="IPR000917">
    <property type="entry name" value="Sulfatase_N"/>
</dbReference>
<keyword evidence="4" id="KW-0106">Calcium</keyword>
<gene>
    <name evidence="6" type="ORF">JIN83_00035</name>
</gene>
<dbReference type="InterPro" id="IPR050738">
    <property type="entry name" value="Sulfatase"/>
</dbReference>
<evidence type="ECO:0000313" key="6">
    <source>
        <dbReference type="EMBL" id="MBK1853337.1"/>
    </source>
</evidence>
<dbReference type="RefSeq" id="WP_309487936.1">
    <property type="nucleotide sequence ID" value="NZ_JAENIG010000001.1"/>
</dbReference>
<evidence type="ECO:0000313" key="7">
    <source>
        <dbReference type="Proteomes" id="UP000634206"/>
    </source>
</evidence>
<feature type="domain" description="Sulfatase N-terminal" evidence="5">
    <location>
        <begin position="26"/>
        <end position="340"/>
    </location>
</feature>
<dbReference type="GO" id="GO:0046872">
    <property type="term" value="F:metal ion binding"/>
    <property type="evidence" value="ECO:0007669"/>
    <property type="project" value="UniProtKB-KW"/>
</dbReference>
<name>A0AAE2SAG5_9BACT</name>
<dbReference type="PROSITE" id="PS00523">
    <property type="entry name" value="SULFATASE_1"/>
    <property type="match status" value="1"/>
</dbReference>
<protein>
    <submittedName>
        <fullName evidence="6">Sulfatase-like hydrolase/transferase</fullName>
    </submittedName>
</protein>
<accession>A0AAE2SAG5</accession>
<dbReference type="PANTHER" id="PTHR42693">
    <property type="entry name" value="ARYLSULFATASE FAMILY MEMBER"/>
    <property type="match status" value="1"/>
</dbReference>
<dbReference type="Proteomes" id="UP000634206">
    <property type="component" value="Unassembled WGS sequence"/>
</dbReference>
<evidence type="ECO:0000256" key="1">
    <source>
        <dbReference type="ARBA" id="ARBA00008779"/>
    </source>
</evidence>